<evidence type="ECO:0000313" key="13">
    <source>
        <dbReference type="EMBL" id="GAU32932.1"/>
    </source>
</evidence>
<feature type="transmembrane region" description="Helical" evidence="11">
    <location>
        <begin position="6"/>
        <end position="27"/>
    </location>
</feature>
<keyword evidence="14" id="KW-1185">Reference proteome</keyword>
<dbReference type="OrthoDB" id="2014828at2759"/>
<dbReference type="GO" id="GO:0009610">
    <property type="term" value="P:response to symbiotic fungus"/>
    <property type="evidence" value="ECO:0007669"/>
    <property type="project" value="UniProtKB-ARBA"/>
</dbReference>
<evidence type="ECO:0000256" key="3">
    <source>
        <dbReference type="ARBA" id="ARBA00022692"/>
    </source>
</evidence>
<keyword evidence="4" id="KW-0732">Signal</keyword>
<comment type="similarity">
    <text evidence="2">Belongs to the leguminous lectin family.</text>
</comment>
<dbReference type="Gene3D" id="1.10.510.10">
    <property type="entry name" value="Transferase(Phosphotransferase) domain 1"/>
    <property type="match status" value="1"/>
</dbReference>
<evidence type="ECO:0000256" key="1">
    <source>
        <dbReference type="ARBA" id="ARBA00004479"/>
    </source>
</evidence>
<reference evidence="14" key="1">
    <citation type="journal article" date="2017" name="Front. Plant Sci.">
        <title>Climate Clever Clovers: New Paradigm to Reduce the Environmental Footprint of Ruminants by Breeding Low Methanogenic Forages Utilizing Haplotype Variation.</title>
        <authorList>
            <person name="Kaur P."/>
            <person name="Appels R."/>
            <person name="Bayer P.E."/>
            <person name="Keeble-Gagnere G."/>
            <person name="Wang J."/>
            <person name="Hirakawa H."/>
            <person name="Shirasawa K."/>
            <person name="Vercoe P."/>
            <person name="Stefanova K."/>
            <person name="Durmic Z."/>
            <person name="Nichols P."/>
            <person name="Revell C."/>
            <person name="Isobe S.N."/>
            <person name="Edwards D."/>
            <person name="Erskine W."/>
        </authorList>
    </citation>
    <scope>NUCLEOTIDE SEQUENCE [LARGE SCALE GENOMIC DNA]</scope>
    <source>
        <strain evidence="14">cv. Daliak</strain>
    </source>
</reference>
<keyword evidence="7" id="KW-0067">ATP-binding</keyword>
<dbReference type="SUPFAM" id="SSF49899">
    <property type="entry name" value="Concanavalin A-like lectins/glucanases"/>
    <property type="match status" value="1"/>
</dbReference>
<keyword evidence="3 11" id="KW-0812">Transmembrane</keyword>
<dbReference type="AlphaFoldDB" id="A0A2Z6N803"/>
<dbReference type="SUPFAM" id="SSF56112">
    <property type="entry name" value="Protein kinase-like (PK-like)"/>
    <property type="match status" value="1"/>
</dbReference>
<evidence type="ECO:0000256" key="8">
    <source>
        <dbReference type="ARBA" id="ARBA00022989"/>
    </source>
</evidence>
<evidence type="ECO:0000256" key="4">
    <source>
        <dbReference type="ARBA" id="ARBA00022729"/>
    </source>
</evidence>
<keyword evidence="9 11" id="KW-0472">Membrane</keyword>
<evidence type="ECO:0000256" key="11">
    <source>
        <dbReference type="SAM" id="Phobius"/>
    </source>
</evidence>
<proteinExistence type="inferred from homology"/>
<name>A0A2Z6N803_TRISU</name>
<dbReference type="Pfam" id="PF00139">
    <property type="entry name" value="Lectin_legB"/>
    <property type="match status" value="1"/>
</dbReference>
<evidence type="ECO:0000256" key="10">
    <source>
        <dbReference type="ARBA" id="ARBA00023170"/>
    </source>
</evidence>
<dbReference type="InterPro" id="IPR050528">
    <property type="entry name" value="L-type_Lectin-RKs"/>
</dbReference>
<feature type="domain" description="Legume lectin" evidence="12">
    <location>
        <begin position="25"/>
        <end position="222"/>
    </location>
</feature>
<protein>
    <recommendedName>
        <fullName evidence="12">Legume lectin domain-containing protein</fullName>
    </recommendedName>
</protein>
<evidence type="ECO:0000313" key="14">
    <source>
        <dbReference type="Proteomes" id="UP000242715"/>
    </source>
</evidence>
<evidence type="ECO:0000256" key="7">
    <source>
        <dbReference type="ARBA" id="ARBA00022840"/>
    </source>
</evidence>
<dbReference type="GO" id="GO:0005524">
    <property type="term" value="F:ATP binding"/>
    <property type="evidence" value="ECO:0007669"/>
    <property type="project" value="UniProtKB-KW"/>
</dbReference>
<dbReference type="GO" id="GO:0030246">
    <property type="term" value="F:carbohydrate binding"/>
    <property type="evidence" value="ECO:0007669"/>
    <property type="project" value="UniProtKB-KW"/>
</dbReference>
<feature type="transmembrane region" description="Helical" evidence="11">
    <location>
        <begin position="238"/>
        <end position="256"/>
    </location>
</feature>
<evidence type="ECO:0000259" key="12">
    <source>
        <dbReference type="Pfam" id="PF00139"/>
    </source>
</evidence>
<dbReference type="InterPro" id="IPR011009">
    <property type="entry name" value="Kinase-like_dom_sf"/>
</dbReference>
<evidence type="ECO:0000256" key="2">
    <source>
        <dbReference type="ARBA" id="ARBA00007606"/>
    </source>
</evidence>
<keyword evidence="10" id="KW-0675">Receptor</keyword>
<dbReference type="InterPro" id="IPR001220">
    <property type="entry name" value="Legume_lectin_dom"/>
</dbReference>
<dbReference type="GO" id="GO:0016020">
    <property type="term" value="C:membrane"/>
    <property type="evidence" value="ECO:0007669"/>
    <property type="project" value="UniProtKB-SubCell"/>
</dbReference>
<dbReference type="EMBL" id="DF973512">
    <property type="protein sequence ID" value="GAU32932.1"/>
    <property type="molecule type" value="Genomic_DNA"/>
</dbReference>
<accession>A0A2Z6N803</accession>
<gene>
    <name evidence="13" type="ORF">TSUD_153490</name>
</gene>
<dbReference type="Gene3D" id="2.60.120.200">
    <property type="match status" value="1"/>
</dbReference>
<sequence length="421" mass="47586">MTPNFYVLPLFFLSFIFFTFPTISIHFQIPSFNHADASIFYQGSAALHDGQVNFNINGMYTSQVGRILYAKKVLLWDSSTGKLTDFTTRYNFIIETQNKVVFGHGLAFFLAPVGIEIPPNSSGGFLGLFNTTTMYSSSNNKIVFVEFDSFPNTEWGETTEHVGINDNSVISSVMIPWNASLHSGDTAEVCINYNSITKNLSVSWKYQSVVGEKHNLLSWEFDSTLEESVDKNTKRKRLVLILTGILLVGLGVGVEWDHLQHMHYFGERRDEIGDFGLARLIDHEIGPQTTRLAGSIGYIAPEYVSTGRSSSFGIVVLEITTGKKTTEVMKEKGKEKRKIDWVWDHYGRGEILMAMDENLKRDFDEKQVECLMIVGLCCAHPDVNLRPSIRQALQVLNFEPFNCVQYPKIMYVVDLCDDNRG</sequence>
<evidence type="ECO:0000256" key="9">
    <source>
        <dbReference type="ARBA" id="ARBA00023136"/>
    </source>
</evidence>
<evidence type="ECO:0000256" key="6">
    <source>
        <dbReference type="ARBA" id="ARBA00022741"/>
    </source>
</evidence>
<keyword evidence="6" id="KW-0547">Nucleotide-binding</keyword>
<keyword evidence="8 11" id="KW-1133">Transmembrane helix</keyword>
<evidence type="ECO:0000256" key="5">
    <source>
        <dbReference type="ARBA" id="ARBA00022734"/>
    </source>
</evidence>
<comment type="subcellular location">
    <subcellularLocation>
        <location evidence="1">Membrane</location>
        <topology evidence="1">Single-pass type I membrane protein</topology>
    </subcellularLocation>
</comment>
<keyword evidence="5" id="KW-0430">Lectin</keyword>
<organism evidence="13 14">
    <name type="scientific">Trifolium subterraneum</name>
    <name type="common">Subterranean clover</name>
    <dbReference type="NCBI Taxonomy" id="3900"/>
    <lineage>
        <taxon>Eukaryota</taxon>
        <taxon>Viridiplantae</taxon>
        <taxon>Streptophyta</taxon>
        <taxon>Embryophyta</taxon>
        <taxon>Tracheophyta</taxon>
        <taxon>Spermatophyta</taxon>
        <taxon>Magnoliopsida</taxon>
        <taxon>eudicotyledons</taxon>
        <taxon>Gunneridae</taxon>
        <taxon>Pentapetalae</taxon>
        <taxon>rosids</taxon>
        <taxon>fabids</taxon>
        <taxon>Fabales</taxon>
        <taxon>Fabaceae</taxon>
        <taxon>Papilionoideae</taxon>
        <taxon>50 kb inversion clade</taxon>
        <taxon>NPAAA clade</taxon>
        <taxon>Hologalegina</taxon>
        <taxon>IRL clade</taxon>
        <taxon>Trifolieae</taxon>
        <taxon>Trifolium</taxon>
    </lineage>
</organism>
<dbReference type="PANTHER" id="PTHR27007">
    <property type="match status" value="1"/>
</dbReference>
<dbReference type="CDD" id="cd06899">
    <property type="entry name" value="lectin_legume_LecRK_Arcelin_ConA"/>
    <property type="match status" value="1"/>
</dbReference>
<dbReference type="Proteomes" id="UP000242715">
    <property type="component" value="Unassembled WGS sequence"/>
</dbReference>
<dbReference type="InterPro" id="IPR013320">
    <property type="entry name" value="ConA-like_dom_sf"/>
</dbReference>